<evidence type="ECO:0000313" key="1">
    <source>
        <dbReference type="EMBL" id="ACF83819.1"/>
    </source>
</evidence>
<dbReference type="PANTHER" id="PTHR35102:SF1">
    <property type="entry name" value="E3 UBIQUITIN-PROTEIN LIGASE"/>
    <property type="match status" value="1"/>
</dbReference>
<dbReference type="EMBL" id="BT038814">
    <property type="protein sequence ID" value="ACF83819.1"/>
    <property type="molecule type" value="mRNA"/>
</dbReference>
<sequence length="99" mass="10951">MLQVIRRGAEPKQLAFSAALGITIGIFPLDRPFLAFGGNHHWQWALPLDSQRTEECSHWSCIKGCAAEHRQCDAGLAYCCTICTCRAVRCFVPLFQGPG</sequence>
<reference evidence="1" key="1">
    <citation type="journal article" date="2009" name="PLoS Genet.">
        <title>Sequencing, mapping, and analysis of 27,455 maize full-length cDNAs.</title>
        <authorList>
            <person name="Soderlund C."/>
            <person name="Descour A."/>
            <person name="Kudrna D."/>
            <person name="Bomhoff M."/>
            <person name="Boyd L."/>
            <person name="Currie J."/>
            <person name="Angelova A."/>
            <person name="Collura K."/>
            <person name="Wissotski M."/>
            <person name="Ashley E."/>
            <person name="Morrow D."/>
            <person name="Fernandes J."/>
            <person name="Walbot V."/>
            <person name="Yu Y."/>
        </authorList>
    </citation>
    <scope>NUCLEOTIDE SEQUENCE</scope>
    <source>
        <strain evidence="1">B73</strain>
    </source>
</reference>
<proteinExistence type="evidence at transcript level"/>
<name>B4FNX6_MAIZE</name>
<dbReference type="PANTHER" id="PTHR35102">
    <property type="entry name" value="E3 UBIQUITIN-PROTEIN LIGASE"/>
    <property type="match status" value="1"/>
</dbReference>
<dbReference type="AlphaFoldDB" id="B4FNX6"/>
<organism evidence="1">
    <name type="scientific">Zea mays</name>
    <name type="common">Maize</name>
    <dbReference type="NCBI Taxonomy" id="4577"/>
    <lineage>
        <taxon>Eukaryota</taxon>
        <taxon>Viridiplantae</taxon>
        <taxon>Streptophyta</taxon>
        <taxon>Embryophyta</taxon>
        <taxon>Tracheophyta</taxon>
        <taxon>Spermatophyta</taxon>
        <taxon>Magnoliopsida</taxon>
        <taxon>Liliopsida</taxon>
        <taxon>Poales</taxon>
        <taxon>Poaceae</taxon>
        <taxon>PACMAD clade</taxon>
        <taxon>Panicoideae</taxon>
        <taxon>Andropogonodae</taxon>
        <taxon>Andropogoneae</taxon>
        <taxon>Tripsacinae</taxon>
        <taxon>Zea</taxon>
    </lineage>
</organism>
<accession>B4FNX6</accession>
<protein>
    <submittedName>
        <fullName evidence="1">Uncharacterized protein</fullName>
    </submittedName>
</protein>